<evidence type="ECO:0000313" key="3">
    <source>
        <dbReference type="Proteomes" id="UP000669317"/>
    </source>
</evidence>
<dbReference type="Pfam" id="PF14022">
    <property type="entry name" value="DUF4238"/>
    <property type="match status" value="1"/>
</dbReference>
<comment type="caution">
    <text evidence="2">The sequence shown here is derived from an EMBL/GenBank/DDBJ whole genome shotgun (WGS) entry which is preliminary data.</text>
</comment>
<dbReference type="EMBL" id="JAGIKT010000038">
    <property type="protein sequence ID" value="MBP0112791.1"/>
    <property type="molecule type" value="Genomic_DNA"/>
</dbReference>
<feature type="region of interest" description="Disordered" evidence="1">
    <location>
        <begin position="1"/>
        <end position="22"/>
    </location>
</feature>
<organism evidence="2 3">
    <name type="scientific">Bradyrhizobium vignae</name>
    <dbReference type="NCBI Taxonomy" id="1549949"/>
    <lineage>
        <taxon>Bacteria</taxon>
        <taxon>Pseudomonadati</taxon>
        <taxon>Pseudomonadota</taxon>
        <taxon>Alphaproteobacteria</taxon>
        <taxon>Hyphomicrobiales</taxon>
        <taxon>Nitrobacteraceae</taxon>
        <taxon>Bradyrhizobium</taxon>
    </lineage>
</organism>
<name>A0ABS3ZXD1_9BRAD</name>
<dbReference type="InterPro" id="IPR025332">
    <property type="entry name" value="DUF4238"/>
</dbReference>
<evidence type="ECO:0000313" key="2">
    <source>
        <dbReference type="EMBL" id="MBP0112791.1"/>
    </source>
</evidence>
<accession>A0ABS3ZXD1</accession>
<keyword evidence="3" id="KW-1185">Reference proteome</keyword>
<proteinExistence type="predicted"/>
<gene>
    <name evidence="2" type="ORF">JWS04_17205</name>
</gene>
<protein>
    <submittedName>
        <fullName evidence="2">DUF4238 domain-containing protein</fullName>
    </submittedName>
</protein>
<evidence type="ECO:0000256" key="1">
    <source>
        <dbReference type="SAM" id="MobiDB-lite"/>
    </source>
</evidence>
<feature type="region of interest" description="Disordered" evidence="1">
    <location>
        <begin position="346"/>
        <end position="388"/>
    </location>
</feature>
<sequence length="388" mass="44261">MSAGFDAAHESAAVSKPPPASRPRAVVCDFCGHPYLRPCTAETEASCPNMIAKRQAEAGEQQSIRHHYIPQFYSRRWAGDDDRICEFSRPYKKIHRRRVYPKQTGFQDMLYEKKGVPKSIAQQVEDKFMSPVDNFAAKALDIIEADVDKIKNDAEQQSAWSLFLITLMTRMPEDLAALTEILEDDWNRDLPLHKQKYVANRKPDDPETIEEFIEKKDPDHIGRWVMNVAPELMDHEGIGQALNGMRWSVVHTPDDAPPFLSSDRPLYMCKTFSESGCYLTLPIGPHRLFVATNNQETERTFKDRPPKDLVRETNFQVVKQAVKYVYGVDDSEREFIDKLISSDRPPSLLERLRDRRRQKYAPAGKPGEATRSRPSPNAAGTAPETTAR</sequence>
<dbReference type="Proteomes" id="UP000669317">
    <property type="component" value="Unassembled WGS sequence"/>
</dbReference>
<reference evidence="2 3" key="1">
    <citation type="submission" date="2021-03" db="EMBL/GenBank/DDBJ databases">
        <title>Genome Sequence of Bradyrhizobium vignae strain ISRA400.</title>
        <authorList>
            <person name="Tisa L.S."/>
            <person name="Svistoonoff S."/>
            <person name="Hocher V."/>
            <person name="Fall S."/>
            <person name="Zaiya A."/>
            <person name="Naing D."/>
            <person name="Niang N."/>
            <person name="Diouf A."/>
            <person name="Dasylva M.C."/>
            <person name="Toure O."/>
            <person name="Gueye M."/>
            <person name="Gully D."/>
            <person name="Tisseyre P."/>
            <person name="Simpson S."/>
            <person name="Morris K."/>
            <person name="Thomas W.K."/>
        </authorList>
    </citation>
    <scope>NUCLEOTIDE SEQUENCE [LARGE SCALE GENOMIC DNA]</scope>
    <source>
        <strain evidence="2 3">ISRA400</strain>
    </source>
</reference>